<dbReference type="Proteomes" id="UP000785679">
    <property type="component" value="Unassembled WGS sequence"/>
</dbReference>
<evidence type="ECO:0000313" key="3">
    <source>
        <dbReference type="Proteomes" id="UP000785679"/>
    </source>
</evidence>
<protein>
    <submittedName>
        <fullName evidence="2">Uncharacterized protein</fullName>
    </submittedName>
</protein>
<dbReference type="AlphaFoldDB" id="A0A8J8T5T1"/>
<feature type="transmembrane region" description="Helical" evidence="1">
    <location>
        <begin position="73"/>
        <end position="95"/>
    </location>
</feature>
<name>A0A8J8T5T1_HALGN</name>
<keyword evidence="1" id="KW-0472">Membrane</keyword>
<sequence>MLIRTQVMEYQQLIISSQVVVAMNPLLKCCGYYCSCILIVSFFFYGILIYLIQTRNWWIIRDFPHDTDSKIEAITLAMVANFVCLIGCAGCTYYGRQAELKELAKLEEEDDDVLELRQNQ</sequence>
<evidence type="ECO:0000313" key="2">
    <source>
        <dbReference type="EMBL" id="TNV82611.1"/>
    </source>
</evidence>
<organism evidence="2 3">
    <name type="scientific">Halteria grandinella</name>
    <dbReference type="NCBI Taxonomy" id="5974"/>
    <lineage>
        <taxon>Eukaryota</taxon>
        <taxon>Sar</taxon>
        <taxon>Alveolata</taxon>
        <taxon>Ciliophora</taxon>
        <taxon>Intramacronucleata</taxon>
        <taxon>Spirotrichea</taxon>
        <taxon>Stichotrichia</taxon>
        <taxon>Sporadotrichida</taxon>
        <taxon>Halteriidae</taxon>
        <taxon>Halteria</taxon>
    </lineage>
</organism>
<proteinExistence type="predicted"/>
<reference evidence="2" key="1">
    <citation type="submission" date="2019-06" db="EMBL/GenBank/DDBJ databases">
        <authorList>
            <person name="Zheng W."/>
        </authorList>
    </citation>
    <scope>NUCLEOTIDE SEQUENCE</scope>
    <source>
        <strain evidence="2">QDHG01</strain>
    </source>
</reference>
<keyword evidence="1" id="KW-1133">Transmembrane helix</keyword>
<dbReference type="OrthoDB" id="10448070at2759"/>
<feature type="transmembrane region" description="Helical" evidence="1">
    <location>
        <begin position="32"/>
        <end position="53"/>
    </location>
</feature>
<accession>A0A8J8T5T1</accession>
<dbReference type="EMBL" id="RRYP01004754">
    <property type="protein sequence ID" value="TNV82611.1"/>
    <property type="molecule type" value="Genomic_DNA"/>
</dbReference>
<gene>
    <name evidence="2" type="ORF">FGO68_gene6098</name>
</gene>
<keyword evidence="1" id="KW-0812">Transmembrane</keyword>
<keyword evidence="3" id="KW-1185">Reference proteome</keyword>
<comment type="caution">
    <text evidence="2">The sequence shown here is derived from an EMBL/GenBank/DDBJ whole genome shotgun (WGS) entry which is preliminary data.</text>
</comment>
<evidence type="ECO:0000256" key="1">
    <source>
        <dbReference type="SAM" id="Phobius"/>
    </source>
</evidence>